<reference evidence="1" key="2">
    <citation type="submission" date="2014-06" db="EMBL/GenBank/DDBJ databases">
        <title>Draft genome sequence of Eubacterium siraeum (DSM 15702).</title>
        <authorList>
            <person name="Sudarsanam P."/>
            <person name="Ley R."/>
            <person name="Guruge J."/>
            <person name="Turnbaugh P.J."/>
            <person name="Mahowald M."/>
            <person name="Liep D."/>
            <person name="Gordon J."/>
        </authorList>
    </citation>
    <scope>NUCLEOTIDE SEQUENCE</scope>
    <source>
        <strain evidence="1">DSM 15702</strain>
    </source>
</reference>
<gene>
    <name evidence="1" type="ORF">EUBSIR_01906</name>
</gene>
<name>B0MPV3_9FIRM</name>
<sequence length="774" mass="90711">MQNKTAYTAIEEMGKINMKTYGMERPYPTSAGMFEFKNQRFWEKNARGKREISCKRSEREAHAVNFIRNRCVGLRFKKDDRHINLKDSDGKSLKPNQIPYNMEMDIDRRCLEVAIHRFLESGVAKDAFDIYYIFLEMFISSYGSTREMIEMLSEFETNASSLLMKHRDHYSHSVYVFLIGLAYYDSSESYREEYKKQYKDLLPLDNLTESDEDLAAHFLKYWGISALFHDIGYPFELSFEQVKSYFKNNINYVPFVMYNMNNYLVSEATYHIPKMEKELEEAKKRLSENDSGINEKDINNYKRIVESYPDKMNTLKRQQQEAEAKLKKMLPAGYNENVGDDLYIYLADALEQCLGTRYEDSKMYKAYLEKNPGKKYRDYLENVLSERNDPSKCNGFIDHAFFSAVMLTVNLLKTVDLDKINMMYTNAITAILLHNSFYKFSVTNYKSPYNNAHRFTVDISPLAFLLMLCDEIQCWDRTSYGKNSRGQIHPMNCRISFKGDKMDAVYVFDSKNFNKDENGNLSLKEEYAGVKGTYSKIAGDNEFLKDIESIVSINGDNSFGSGAAKTELSVSMVAETDNRYRRTYLSSSNFLHLYTMAYKVHQMNHPEISDEEMEQKFNELSLEYKMTHIGRAKKYARYLHEINCFYSDKQPDFEVVNEITDDDKNTDNALDRIGELEHDRWCFDHYAMGWIAGKDYDIADDKAVARERMRIHKDMIDTSEGYSQENAIRHYHEGLDDTDRKKDKRPINNFLKVLARDDGIRVYRLDLKKNGNNE</sequence>
<dbReference type="AlphaFoldDB" id="B0MPV3"/>
<organism evidence="1 2">
    <name type="scientific">[Eubacterium] siraeum DSM 15702</name>
    <dbReference type="NCBI Taxonomy" id="428128"/>
    <lineage>
        <taxon>Bacteria</taxon>
        <taxon>Bacillati</taxon>
        <taxon>Bacillota</taxon>
        <taxon>Clostridia</taxon>
        <taxon>Eubacteriales</taxon>
        <taxon>Oscillospiraceae</taxon>
        <taxon>Oscillospiraceae incertae sedis</taxon>
    </lineage>
</organism>
<dbReference type="Gene3D" id="6.20.350.10">
    <property type="match status" value="1"/>
</dbReference>
<reference evidence="1" key="1">
    <citation type="submission" date="2007-10" db="EMBL/GenBank/DDBJ databases">
        <authorList>
            <person name="Fulton L."/>
            <person name="Clifton S."/>
            <person name="Fulton B."/>
            <person name="Xu J."/>
            <person name="Minx P."/>
            <person name="Pepin K.H."/>
            <person name="Johnson M."/>
            <person name="Thiruvilangam P."/>
            <person name="Bhonagiri V."/>
            <person name="Nash W.E."/>
            <person name="Mardis E.R."/>
            <person name="Wilson R.K."/>
        </authorList>
    </citation>
    <scope>NUCLEOTIDE SEQUENCE [LARGE SCALE GENOMIC DNA]</scope>
    <source>
        <strain evidence="1">DSM 15702</strain>
    </source>
</reference>
<dbReference type="Proteomes" id="UP000005326">
    <property type="component" value="Unassembled WGS sequence"/>
</dbReference>
<evidence type="ECO:0000313" key="2">
    <source>
        <dbReference type="Proteomes" id="UP000005326"/>
    </source>
</evidence>
<keyword evidence="2" id="KW-1185">Reference proteome</keyword>
<comment type="caution">
    <text evidence="1">The sequence shown here is derived from an EMBL/GenBank/DDBJ whole genome shotgun (WGS) entry which is preliminary data.</text>
</comment>
<accession>B0MPV3</accession>
<evidence type="ECO:0000313" key="1">
    <source>
        <dbReference type="EMBL" id="EDS00231.1"/>
    </source>
</evidence>
<proteinExistence type="predicted"/>
<protein>
    <submittedName>
        <fullName evidence="1">Uncharacterized protein</fullName>
    </submittedName>
</protein>
<dbReference type="EMBL" id="ABCA03000050">
    <property type="protein sequence ID" value="EDS00231.1"/>
    <property type="molecule type" value="Genomic_DNA"/>
</dbReference>